<dbReference type="InterPro" id="IPR000683">
    <property type="entry name" value="Gfo/Idh/MocA-like_OxRdtase_N"/>
</dbReference>
<dbReference type="OrthoDB" id="9792085at2"/>
<dbReference type="PANTHER" id="PTHR43818">
    <property type="entry name" value="BCDNA.GH03377"/>
    <property type="match status" value="1"/>
</dbReference>
<keyword evidence="5" id="KW-1185">Reference proteome</keyword>
<evidence type="ECO:0000259" key="2">
    <source>
        <dbReference type="Pfam" id="PF01408"/>
    </source>
</evidence>
<accession>A0A1X1XBD2</accession>
<feature type="domain" description="GFO/IDH/MocA-like oxidoreductase" evidence="3">
    <location>
        <begin position="131"/>
        <end position="233"/>
    </location>
</feature>
<reference evidence="4 5" key="1">
    <citation type="submission" date="2016-01" db="EMBL/GenBank/DDBJ databases">
        <title>The new phylogeny of the genus Mycobacterium.</title>
        <authorList>
            <person name="Tarcisio F."/>
            <person name="Conor M."/>
            <person name="Antonella G."/>
            <person name="Elisabetta G."/>
            <person name="Giulia F.S."/>
            <person name="Sara T."/>
            <person name="Anna F."/>
            <person name="Clotilde B."/>
            <person name="Roberto B."/>
            <person name="Veronica D.S."/>
            <person name="Fabio R."/>
            <person name="Monica P."/>
            <person name="Olivier J."/>
            <person name="Enrico T."/>
            <person name="Nicola S."/>
        </authorList>
    </citation>
    <scope>NUCLEOTIDE SEQUENCE [LARGE SCALE GENOMIC DNA]</scope>
    <source>
        <strain evidence="4 5">DSM 45166</strain>
    </source>
</reference>
<gene>
    <name evidence="4" type="ORF">AWC14_17235</name>
</gene>
<dbReference type="InterPro" id="IPR055170">
    <property type="entry name" value="GFO_IDH_MocA-like_dom"/>
</dbReference>
<keyword evidence="1" id="KW-0560">Oxidoreductase</keyword>
<dbReference type="SUPFAM" id="SSF51735">
    <property type="entry name" value="NAD(P)-binding Rossmann-fold domains"/>
    <property type="match status" value="1"/>
</dbReference>
<evidence type="ECO:0008006" key="6">
    <source>
        <dbReference type="Google" id="ProtNLM"/>
    </source>
</evidence>
<dbReference type="InterPro" id="IPR050463">
    <property type="entry name" value="Gfo/Idh/MocA_oxidrdct_glycsds"/>
</dbReference>
<organism evidence="4 5">
    <name type="scientific">Mycobacterium kyorinense</name>
    <dbReference type="NCBI Taxonomy" id="487514"/>
    <lineage>
        <taxon>Bacteria</taxon>
        <taxon>Bacillati</taxon>
        <taxon>Actinomycetota</taxon>
        <taxon>Actinomycetes</taxon>
        <taxon>Mycobacteriales</taxon>
        <taxon>Mycobacteriaceae</taxon>
        <taxon>Mycobacterium</taxon>
    </lineage>
</organism>
<dbReference type="GO" id="GO:0016491">
    <property type="term" value="F:oxidoreductase activity"/>
    <property type="evidence" value="ECO:0007669"/>
    <property type="project" value="UniProtKB-KW"/>
</dbReference>
<evidence type="ECO:0000313" key="4">
    <source>
        <dbReference type="EMBL" id="ORV96043.1"/>
    </source>
</evidence>
<sequence>MVGSVHAHAVHRAGGQLAAVSGSTPQSSQRAAQRLGAERAATVEEIFAADDVDVVHICTPNNLHLEQTAAVLAAGKHVICEKPLATTVGDAAALVKAAENAGTVAAVSFIYRFYAMVREARCRIADSAVWLMHGGYLQDHRVKAAPGGWRSDPAQSGISITFADIGSHWCDLMEFVTGHRISAVVAMEGAARQRGDGQDDGAVVVFGTDRGAVGSVVVSQASPGRKNRLFFSFDGRKTAVQFNQESPDELIVGGLGANTVLLRDGAELDPRSARYSLLPPGHPQGYQDCFNLFVADVYEAILTGTAPEGLPVFADGLRAATIHAAVAASVSTGEWTQVASDQPLVAADSLEPHSVSGTSL</sequence>
<protein>
    <recommendedName>
        <fullName evidence="6">Oxidoreductase</fullName>
    </recommendedName>
</protein>
<dbReference type="Pfam" id="PF01408">
    <property type="entry name" value="GFO_IDH_MocA"/>
    <property type="match status" value="1"/>
</dbReference>
<dbReference type="AlphaFoldDB" id="A0A1X1XBD2"/>
<dbReference type="Pfam" id="PF22725">
    <property type="entry name" value="GFO_IDH_MocA_C3"/>
    <property type="match status" value="1"/>
</dbReference>
<dbReference type="PANTHER" id="PTHR43818:SF11">
    <property type="entry name" value="BCDNA.GH03377"/>
    <property type="match status" value="1"/>
</dbReference>
<comment type="caution">
    <text evidence="4">The sequence shown here is derived from an EMBL/GenBank/DDBJ whole genome shotgun (WGS) entry which is preliminary data.</text>
</comment>
<evidence type="ECO:0000313" key="5">
    <source>
        <dbReference type="Proteomes" id="UP000193487"/>
    </source>
</evidence>
<evidence type="ECO:0000256" key="1">
    <source>
        <dbReference type="ARBA" id="ARBA00023002"/>
    </source>
</evidence>
<dbReference type="SUPFAM" id="SSF55347">
    <property type="entry name" value="Glyceraldehyde-3-phosphate dehydrogenase-like, C-terminal domain"/>
    <property type="match status" value="1"/>
</dbReference>
<evidence type="ECO:0000259" key="3">
    <source>
        <dbReference type="Pfam" id="PF22725"/>
    </source>
</evidence>
<feature type="domain" description="Gfo/Idh/MocA-like oxidoreductase N-terminal" evidence="2">
    <location>
        <begin position="3"/>
        <end position="108"/>
    </location>
</feature>
<dbReference type="GO" id="GO:0000166">
    <property type="term" value="F:nucleotide binding"/>
    <property type="evidence" value="ECO:0007669"/>
    <property type="project" value="InterPro"/>
</dbReference>
<dbReference type="Gene3D" id="3.40.50.720">
    <property type="entry name" value="NAD(P)-binding Rossmann-like Domain"/>
    <property type="match status" value="1"/>
</dbReference>
<dbReference type="InterPro" id="IPR036291">
    <property type="entry name" value="NAD(P)-bd_dom_sf"/>
</dbReference>
<dbReference type="Gene3D" id="3.30.360.10">
    <property type="entry name" value="Dihydrodipicolinate Reductase, domain 2"/>
    <property type="match status" value="1"/>
</dbReference>
<dbReference type="Proteomes" id="UP000193487">
    <property type="component" value="Unassembled WGS sequence"/>
</dbReference>
<proteinExistence type="predicted"/>
<dbReference type="EMBL" id="LQPE01000177">
    <property type="protein sequence ID" value="ORV96043.1"/>
    <property type="molecule type" value="Genomic_DNA"/>
</dbReference>
<name>A0A1X1XBD2_9MYCO</name>